<accession>A0A2J8AJ79</accession>
<dbReference type="InterPro" id="IPR023562">
    <property type="entry name" value="ClpP/TepA"/>
</dbReference>
<dbReference type="InterPro" id="IPR001907">
    <property type="entry name" value="ClpP"/>
</dbReference>
<protein>
    <recommendedName>
        <fullName evidence="2">ATP-dependent Clp protease proteolytic subunit</fullName>
    </recommendedName>
</protein>
<dbReference type="PANTHER" id="PTHR10381:SF11">
    <property type="entry name" value="ATP-DEPENDENT CLP PROTEASE PROTEOLYTIC SUBUNIT, MITOCHONDRIAL"/>
    <property type="match status" value="1"/>
</dbReference>
<comment type="similarity">
    <text evidence="1 2">Belongs to the peptidase S14 family.</text>
</comment>
<dbReference type="SUPFAM" id="SSF52096">
    <property type="entry name" value="ClpP/crotonase"/>
    <property type="match status" value="2"/>
</dbReference>
<dbReference type="GO" id="GO:0004176">
    <property type="term" value="F:ATP-dependent peptidase activity"/>
    <property type="evidence" value="ECO:0007669"/>
    <property type="project" value="InterPro"/>
</dbReference>
<dbReference type="InterPro" id="IPR029045">
    <property type="entry name" value="ClpP/crotonase-like_dom_sf"/>
</dbReference>
<dbReference type="Pfam" id="PF00574">
    <property type="entry name" value="CLP_protease"/>
    <property type="match status" value="1"/>
</dbReference>
<keyword evidence="3" id="KW-0645">Protease</keyword>
<evidence type="ECO:0000256" key="2">
    <source>
        <dbReference type="RuleBase" id="RU003567"/>
    </source>
</evidence>
<dbReference type="Proteomes" id="UP000236333">
    <property type="component" value="Unassembled WGS sequence"/>
</dbReference>
<organism evidence="3 4">
    <name type="scientific">Tetrabaena socialis</name>
    <dbReference type="NCBI Taxonomy" id="47790"/>
    <lineage>
        <taxon>Eukaryota</taxon>
        <taxon>Viridiplantae</taxon>
        <taxon>Chlorophyta</taxon>
        <taxon>core chlorophytes</taxon>
        <taxon>Chlorophyceae</taxon>
        <taxon>CS clade</taxon>
        <taxon>Chlamydomonadales</taxon>
        <taxon>Tetrabaenaceae</taxon>
        <taxon>Tetrabaena</taxon>
    </lineage>
</organism>
<dbReference type="GO" id="GO:0004252">
    <property type="term" value="F:serine-type endopeptidase activity"/>
    <property type="evidence" value="ECO:0007669"/>
    <property type="project" value="InterPro"/>
</dbReference>
<evidence type="ECO:0000256" key="1">
    <source>
        <dbReference type="ARBA" id="ARBA00007039"/>
    </source>
</evidence>
<evidence type="ECO:0000313" key="4">
    <source>
        <dbReference type="Proteomes" id="UP000236333"/>
    </source>
</evidence>
<gene>
    <name evidence="3" type="ORF">TSOC_000493</name>
</gene>
<dbReference type="GO" id="GO:0009368">
    <property type="term" value="C:endopeptidase Clp complex"/>
    <property type="evidence" value="ECO:0007669"/>
    <property type="project" value="TreeGrafter"/>
</dbReference>
<evidence type="ECO:0000313" key="3">
    <source>
        <dbReference type="EMBL" id="PNH12563.1"/>
    </source>
</evidence>
<dbReference type="PRINTS" id="PR00127">
    <property type="entry name" value="CLPPROTEASEP"/>
</dbReference>
<dbReference type="Gene3D" id="3.90.226.10">
    <property type="entry name" value="2-enoyl-CoA Hydratase, Chain A, domain 1"/>
    <property type="match status" value="2"/>
</dbReference>
<sequence>MATPRRKSKKSIDKSTHKKRSIFHDMTDDDLFSDKVTHIYYYGDVSIESVRQLKADVAAACAPAPDVKGVRHSPKPILVHINSPGGSLEAGLSSMSILQESRVPIAVMVDGISASAATFLSIGAPYRIANTFSTCLIHQYSNYQWGKEEDLKFSIESLAYISKYMYDLYEKRTKLTKGDVARLMKRDVLLGAAQCKEFGIFDRILNIKVNPSKHAARHPELNLTTKVMLQKTNINQINIECGLPPTAPYSPEVMKRMDSMLFTADALEVKPIIFRTSTYHCSSPTFCFPLVARINSIHVPTIAVIDTYLDLYSIIPLLFCTKRIMYDNATLIMNIVYDTQYGPSLQDMYDNTMLVVRMIKTILRARTSLPASMIDNIEKEKFVLTPADCLQYGVVSEVIGLI</sequence>
<dbReference type="PANTHER" id="PTHR10381">
    <property type="entry name" value="ATP-DEPENDENT CLP PROTEASE PROTEOLYTIC SUBUNIT"/>
    <property type="match status" value="1"/>
</dbReference>
<dbReference type="GO" id="GO:0009536">
    <property type="term" value="C:plastid"/>
    <property type="evidence" value="ECO:0007669"/>
    <property type="project" value="UniProtKB-ARBA"/>
</dbReference>
<dbReference type="AlphaFoldDB" id="A0A2J8AJ79"/>
<proteinExistence type="inferred from homology"/>
<name>A0A2J8AJ79_9CHLO</name>
<keyword evidence="4" id="KW-1185">Reference proteome</keyword>
<dbReference type="GO" id="GO:0006515">
    <property type="term" value="P:protein quality control for misfolded or incompletely synthesized proteins"/>
    <property type="evidence" value="ECO:0007669"/>
    <property type="project" value="TreeGrafter"/>
</dbReference>
<dbReference type="EMBL" id="PGGS01000007">
    <property type="protein sequence ID" value="PNH12563.1"/>
    <property type="molecule type" value="Genomic_DNA"/>
</dbReference>
<reference evidence="3 4" key="1">
    <citation type="journal article" date="2017" name="Mol. Biol. Evol.">
        <title>The 4-celled Tetrabaena socialis nuclear genome reveals the essential components for genetic control of cell number at the origin of multicellularity in the volvocine lineage.</title>
        <authorList>
            <person name="Featherston J."/>
            <person name="Arakaki Y."/>
            <person name="Hanschen E.R."/>
            <person name="Ferris P.J."/>
            <person name="Michod R.E."/>
            <person name="Olson B.J.S.C."/>
            <person name="Nozaki H."/>
            <person name="Durand P.M."/>
        </authorList>
    </citation>
    <scope>NUCLEOTIDE SEQUENCE [LARGE SCALE GENOMIC DNA]</scope>
    <source>
        <strain evidence="3 4">NIES-571</strain>
    </source>
</reference>
<dbReference type="GO" id="GO:0051117">
    <property type="term" value="F:ATPase binding"/>
    <property type="evidence" value="ECO:0007669"/>
    <property type="project" value="TreeGrafter"/>
</dbReference>
<comment type="caution">
    <text evidence="3">The sequence shown here is derived from an EMBL/GenBank/DDBJ whole genome shotgun (WGS) entry which is preliminary data.</text>
</comment>
<keyword evidence="3" id="KW-0378">Hydrolase</keyword>